<keyword evidence="7 8" id="KW-0349">Heme</keyword>
<dbReference type="SUPFAM" id="SSF48264">
    <property type="entry name" value="Cytochrome P450"/>
    <property type="match status" value="1"/>
</dbReference>
<reference evidence="11" key="2">
    <citation type="submission" date="2015-01" db="EMBL/GenBank/DDBJ databases">
        <title>Evolutionary Origins and Diversification of the Mycorrhizal Mutualists.</title>
        <authorList>
            <consortium name="DOE Joint Genome Institute"/>
            <consortium name="Mycorrhizal Genomics Consortium"/>
            <person name="Kohler A."/>
            <person name="Kuo A."/>
            <person name="Nagy L.G."/>
            <person name="Floudas D."/>
            <person name="Copeland A."/>
            <person name="Barry K.W."/>
            <person name="Cichocki N."/>
            <person name="Veneault-Fourrey C."/>
            <person name="LaButti K."/>
            <person name="Lindquist E.A."/>
            <person name="Lipzen A."/>
            <person name="Lundell T."/>
            <person name="Morin E."/>
            <person name="Murat C."/>
            <person name="Riley R."/>
            <person name="Ohm R."/>
            <person name="Sun H."/>
            <person name="Tunlid A."/>
            <person name="Henrissat B."/>
            <person name="Grigoriev I.V."/>
            <person name="Hibbett D.S."/>
            <person name="Martin F."/>
        </authorList>
    </citation>
    <scope>NUCLEOTIDE SEQUENCE [LARGE SCALE GENOMIC DNA]</scope>
    <source>
        <strain evidence="11">F 1598</strain>
    </source>
</reference>
<comment type="similarity">
    <text evidence="3 8">Belongs to the cytochrome P450 family.</text>
</comment>
<dbReference type="STRING" id="765440.A0A0C3AX97"/>
<keyword evidence="6 7" id="KW-0408">Iron</keyword>
<dbReference type="GO" id="GO:0005506">
    <property type="term" value="F:iron ion binding"/>
    <property type="evidence" value="ECO:0007669"/>
    <property type="project" value="InterPro"/>
</dbReference>
<keyword evidence="5 8" id="KW-0560">Oxidoreductase</keyword>
<keyword evidence="9" id="KW-0812">Transmembrane</keyword>
<comment type="pathway">
    <text evidence="2">Secondary metabolite biosynthesis.</text>
</comment>
<dbReference type="Proteomes" id="UP000054166">
    <property type="component" value="Unassembled WGS sequence"/>
</dbReference>
<evidence type="ECO:0000313" key="10">
    <source>
        <dbReference type="EMBL" id="KIM78628.1"/>
    </source>
</evidence>
<keyword evidence="8" id="KW-0503">Monooxygenase</keyword>
<dbReference type="Pfam" id="PF00067">
    <property type="entry name" value="p450"/>
    <property type="match status" value="1"/>
</dbReference>
<dbReference type="OrthoDB" id="1470350at2759"/>
<reference evidence="10 11" key="1">
    <citation type="submission" date="2014-04" db="EMBL/GenBank/DDBJ databases">
        <authorList>
            <consortium name="DOE Joint Genome Institute"/>
            <person name="Kuo A."/>
            <person name="Tarkka M."/>
            <person name="Buscot F."/>
            <person name="Kohler A."/>
            <person name="Nagy L.G."/>
            <person name="Floudas D."/>
            <person name="Copeland A."/>
            <person name="Barry K.W."/>
            <person name="Cichocki N."/>
            <person name="Veneault-Fourrey C."/>
            <person name="LaButti K."/>
            <person name="Lindquist E.A."/>
            <person name="Lipzen A."/>
            <person name="Lundell T."/>
            <person name="Morin E."/>
            <person name="Murat C."/>
            <person name="Sun H."/>
            <person name="Tunlid A."/>
            <person name="Henrissat B."/>
            <person name="Grigoriev I.V."/>
            <person name="Hibbett D.S."/>
            <person name="Martin F."/>
            <person name="Nordberg H.P."/>
            <person name="Cantor M.N."/>
            <person name="Hua S.X."/>
        </authorList>
    </citation>
    <scope>NUCLEOTIDE SEQUENCE [LARGE SCALE GENOMIC DNA]</scope>
    <source>
        <strain evidence="10 11">F 1598</strain>
    </source>
</reference>
<evidence type="ECO:0000256" key="8">
    <source>
        <dbReference type="RuleBase" id="RU000461"/>
    </source>
</evidence>
<dbReference type="InParanoid" id="A0A0C3AX97"/>
<dbReference type="AlphaFoldDB" id="A0A0C3AX97"/>
<dbReference type="HOGENOM" id="CLU_001570_14_4_1"/>
<evidence type="ECO:0000256" key="6">
    <source>
        <dbReference type="ARBA" id="ARBA00023004"/>
    </source>
</evidence>
<dbReference type="GO" id="GO:0016705">
    <property type="term" value="F:oxidoreductase activity, acting on paired donors, with incorporation or reduction of molecular oxygen"/>
    <property type="evidence" value="ECO:0007669"/>
    <property type="project" value="InterPro"/>
</dbReference>
<keyword evidence="9" id="KW-1133">Transmembrane helix</keyword>
<comment type="cofactor">
    <cofactor evidence="1 7">
        <name>heme</name>
        <dbReference type="ChEBI" id="CHEBI:30413"/>
    </cofactor>
</comment>
<evidence type="ECO:0000256" key="5">
    <source>
        <dbReference type="ARBA" id="ARBA00023002"/>
    </source>
</evidence>
<accession>A0A0C3AX97</accession>
<proteinExistence type="inferred from homology"/>
<dbReference type="PRINTS" id="PR00463">
    <property type="entry name" value="EP450I"/>
</dbReference>
<dbReference type="CDD" id="cd11062">
    <property type="entry name" value="CYP58-like"/>
    <property type="match status" value="1"/>
</dbReference>
<evidence type="ECO:0000256" key="2">
    <source>
        <dbReference type="ARBA" id="ARBA00005179"/>
    </source>
</evidence>
<evidence type="ECO:0000256" key="3">
    <source>
        <dbReference type="ARBA" id="ARBA00010617"/>
    </source>
</evidence>
<keyword evidence="11" id="KW-1185">Reference proteome</keyword>
<keyword evidence="9" id="KW-0472">Membrane</keyword>
<evidence type="ECO:0000256" key="4">
    <source>
        <dbReference type="ARBA" id="ARBA00022723"/>
    </source>
</evidence>
<dbReference type="Gene3D" id="1.10.630.10">
    <property type="entry name" value="Cytochrome P450"/>
    <property type="match status" value="1"/>
</dbReference>
<feature type="transmembrane region" description="Helical" evidence="9">
    <location>
        <begin position="12"/>
        <end position="34"/>
    </location>
</feature>
<dbReference type="InterPro" id="IPR050121">
    <property type="entry name" value="Cytochrome_P450_monoxygenase"/>
</dbReference>
<evidence type="ECO:0000256" key="1">
    <source>
        <dbReference type="ARBA" id="ARBA00001971"/>
    </source>
</evidence>
<feature type="binding site" description="axial binding residue" evidence="7">
    <location>
        <position position="447"/>
    </location>
    <ligand>
        <name>heme</name>
        <dbReference type="ChEBI" id="CHEBI:30413"/>
    </ligand>
    <ligandPart>
        <name>Fe</name>
        <dbReference type="ChEBI" id="CHEBI:18248"/>
    </ligandPart>
</feature>
<name>A0A0C3AX97_PILCF</name>
<dbReference type="PRINTS" id="PR00385">
    <property type="entry name" value="P450"/>
</dbReference>
<dbReference type="InterPro" id="IPR017972">
    <property type="entry name" value="Cyt_P450_CS"/>
</dbReference>
<dbReference type="GO" id="GO:0004497">
    <property type="term" value="F:monooxygenase activity"/>
    <property type="evidence" value="ECO:0007669"/>
    <property type="project" value="UniProtKB-KW"/>
</dbReference>
<dbReference type="PANTHER" id="PTHR24305:SF157">
    <property type="entry name" value="N-ACETYLTRYPTOPHAN 6-HYDROXYLASE IVOC-RELATED"/>
    <property type="match status" value="1"/>
</dbReference>
<dbReference type="InterPro" id="IPR036396">
    <property type="entry name" value="Cyt_P450_sf"/>
</dbReference>
<dbReference type="InterPro" id="IPR002401">
    <property type="entry name" value="Cyt_P450_E_grp-I"/>
</dbReference>
<protein>
    <recommendedName>
        <fullName evidence="12">Cytochrome P450</fullName>
    </recommendedName>
</protein>
<evidence type="ECO:0000313" key="11">
    <source>
        <dbReference type="Proteomes" id="UP000054166"/>
    </source>
</evidence>
<dbReference type="GO" id="GO:0020037">
    <property type="term" value="F:heme binding"/>
    <property type="evidence" value="ECO:0007669"/>
    <property type="project" value="InterPro"/>
</dbReference>
<evidence type="ECO:0000256" key="7">
    <source>
        <dbReference type="PIRSR" id="PIRSR602401-1"/>
    </source>
</evidence>
<dbReference type="EMBL" id="KN833015">
    <property type="protein sequence ID" value="KIM78628.1"/>
    <property type="molecule type" value="Genomic_DNA"/>
</dbReference>
<organism evidence="10 11">
    <name type="scientific">Piloderma croceum (strain F 1598)</name>
    <dbReference type="NCBI Taxonomy" id="765440"/>
    <lineage>
        <taxon>Eukaryota</taxon>
        <taxon>Fungi</taxon>
        <taxon>Dikarya</taxon>
        <taxon>Basidiomycota</taxon>
        <taxon>Agaricomycotina</taxon>
        <taxon>Agaricomycetes</taxon>
        <taxon>Agaricomycetidae</taxon>
        <taxon>Atheliales</taxon>
        <taxon>Atheliaceae</taxon>
        <taxon>Piloderma</taxon>
    </lineage>
</organism>
<dbReference type="PANTHER" id="PTHR24305">
    <property type="entry name" value="CYTOCHROME P450"/>
    <property type="match status" value="1"/>
</dbReference>
<dbReference type="PROSITE" id="PS00086">
    <property type="entry name" value="CYTOCHROME_P450"/>
    <property type="match status" value="1"/>
</dbReference>
<evidence type="ECO:0008006" key="12">
    <source>
        <dbReference type="Google" id="ProtNLM"/>
    </source>
</evidence>
<sequence length="504" mass="57435">MLNELPLFASSGPILLVELLLIYIGSLVVYRLLLHPLRNFPGDKLAALTEWHWDYHASEADYLERVHNKYGAVLPGPVARIGPNSLHFSDPKAYSEIYAVGSKFTKDPDYYAAFDEAESSFGLTDPVSAKVRRDVISPLFSRRAIMKLETVIQDNIDILISQIISQKDRPIDLYYAFRSTTLDIITSYCFAQSWSTLTYPFFQHPLLLGMEAALPIVWYLHAFPVLRWLLPLMEPLVARTNPNMKAFLQVRMRMESQIDELLKDPGLLDRADHEIVYHHLLTLQPSKGQHQIPSRTSLWHESINFIFAGSDTVAKATSMGTFHVLNNKRISAILIQELQQAWPDIDGKMGYEALEKLPYLTAVIKESLRISLGAVSPMPRIVGPSSAIIAGVNVPSGASVSICTSFLHHNENIFHDPMTFIPERWLEPNSRELDNYMVSFSRGPRSCIGINLAWCELYLIFGNIFRRLDMQLYETSVDDFRYKAYFQPIFTGRHLQALIKERNT</sequence>
<dbReference type="InterPro" id="IPR001128">
    <property type="entry name" value="Cyt_P450"/>
</dbReference>
<keyword evidence="4 7" id="KW-0479">Metal-binding</keyword>
<evidence type="ECO:0000256" key="9">
    <source>
        <dbReference type="SAM" id="Phobius"/>
    </source>
</evidence>
<gene>
    <name evidence="10" type="ORF">PILCRDRAFT_75344</name>
</gene>